<organism evidence="1 2">
    <name type="scientific">Glossina austeni</name>
    <name type="common">Savannah tsetse fly</name>
    <dbReference type="NCBI Taxonomy" id="7395"/>
    <lineage>
        <taxon>Eukaryota</taxon>
        <taxon>Metazoa</taxon>
        <taxon>Ecdysozoa</taxon>
        <taxon>Arthropoda</taxon>
        <taxon>Hexapoda</taxon>
        <taxon>Insecta</taxon>
        <taxon>Pterygota</taxon>
        <taxon>Neoptera</taxon>
        <taxon>Endopterygota</taxon>
        <taxon>Diptera</taxon>
        <taxon>Brachycera</taxon>
        <taxon>Muscomorpha</taxon>
        <taxon>Hippoboscoidea</taxon>
        <taxon>Glossinidae</taxon>
        <taxon>Glossina</taxon>
    </lineage>
</organism>
<keyword evidence="2" id="KW-1185">Reference proteome</keyword>
<sequence length="145" mass="16655">MWPSLTLWHVVAGIHKIDNKYIHRQFLFEERSYNCITSNVSFALSCLREELNYYLLQANYLHPAPTVMPTDSVNCINSTNMKIANIAISSAEFQPQRLLLQCSNNPKIAVKCYMNAVAKILSILMQIYVFKWYAFSNDLAALSEL</sequence>
<proteinExistence type="predicted"/>
<reference evidence="1" key="1">
    <citation type="submission" date="2020-05" db="UniProtKB">
        <authorList>
            <consortium name="EnsemblMetazoa"/>
        </authorList>
    </citation>
    <scope>IDENTIFICATION</scope>
    <source>
        <strain evidence="1">TTRI</strain>
    </source>
</reference>
<dbReference type="Proteomes" id="UP000078200">
    <property type="component" value="Unassembled WGS sequence"/>
</dbReference>
<evidence type="ECO:0000313" key="2">
    <source>
        <dbReference type="Proteomes" id="UP000078200"/>
    </source>
</evidence>
<name>A0A1A9UIM2_GLOAU</name>
<dbReference type="EnsemblMetazoa" id="GAUT006127-RA">
    <property type="protein sequence ID" value="GAUT006127-PA"/>
    <property type="gene ID" value="GAUT006127"/>
</dbReference>
<protein>
    <submittedName>
        <fullName evidence="1">Uncharacterized protein</fullName>
    </submittedName>
</protein>
<dbReference type="VEuPathDB" id="VectorBase:GAUT006127"/>
<evidence type="ECO:0000313" key="1">
    <source>
        <dbReference type="EnsemblMetazoa" id="GAUT006127-PA"/>
    </source>
</evidence>
<dbReference type="AlphaFoldDB" id="A0A1A9UIM2"/>
<accession>A0A1A9UIM2</accession>